<dbReference type="Proteomes" id="UP000199126">
    <property type="component" value="Unassembled WGS sequence"/>
</dbReference>
<accession>A0A1H8W8P5</accession>
<dbReference type="OrthoDB" id="372330at2157"/>
<dbReference type="RefSeq" id="WP_170864925.1">
    <property type="nucleotide sequence ID" value="NZ_FODV01000025.1"/>
</dbReference>
<organism evidence="1 2">
    <name type="scientific">Halogranum amylolyticum</name>
    <dbReference type="NCBI Taxonomy" id="660520"/>
    <lineage>
        <taxon>Archaea</taxon>
        <taxon>Methanobacteriati</taxon>
        <taxon>Methanobacteriota</taxon>
        <taxon>Stenosarchaea group</taxon>
        <taxon>Halobacteria</taxon>
        <taxon>Halobacteriales</taxon>
        <taxon>Haloferacaceae</taxon>
    </lineage>
</organism>
<evidence type="ECO:0000313" key="1">
    <source>
        <dbReference type="EMBL" id="SEP24036.1"/>
    </source>
</evidence>
<name>A0A1H8W8P5_9EURY</name>
<evidence type="ECO:0000313" key="2">
    <source>
        <dbReference type="Proteomes" id="UP000199126"/>
    </source>
</evidence>
<keyword evidence="2" id="KW-1185">Reference proteome</keyword>
<protein>
    <submittedName>
        <fullName evidence="1">Uncharacterized protein</fullName>
    </submittedName>
</protein>
<gene>
    <name evidence="1" type="ORF">SAMN04487948_12548</name>
</gene>
<dbReference type="AlphaFoldDB" id="A0A1H8W8P5"/>
<dbReference type="EMBL" id="FODV01000025">
    <property type="protein sequence ID" value="SEP24036.1"/>
    <property type="molecule type" value="Genomic_DNA"/>
</dbReference>
<proteinExistence type="predicted"/>
<reference evidence="2" key="1">
    <citation type="submission" date="2016-10" db="EMBL/GenBank/DDBJ databases">
        <authorList>
            <person name="Varghese N."/>
            <person name="Submissions S."/>
        </authorList>
    </citation>
    <scope>NUCLEOTIDE SEQUENCE [LARGE SCALE GENOMIC DNA]</scope>
    <source>
        <strain evidence="2">CGMCC 1.10121</strain>
    </source>
</reference>
<sequence>MSTQDVTDFAGAQCPDCGSPCVRATLLHFGNTWHPTECRECDWTRD</sequence>